<protein>
    <submittedName>
        <fullName evidence="3">DUF4440 domain-containing protein</fullName>
    </submittedName>
</protein>
<dbReference type="GeneID" id="83055567"/>
<accession>A0A833FGV3</accession>
<dbReference type="SUPFAM" id="SSF54427">
    <property type="entry name" value="NTF2-like"/>
    <property type="match status" value="1"/>
</dbReference>
<comment type="caution">
    <text evidence="3">The sequence shown here is derived from an EMBL/GenBank/DDBJ whole genome shotgun (WGS) entry which is preliminary data.</text>
</comment>
<proteinExistence type="predicted"/>
<name>A0A833FGV3_9FIRM</name>
<feature type="signal peptide" evidence="1">
    <location>
        <begin position="1"/>
        <end position="21"/>
    </location>
</feature>
<evidence type="ECO:0000313" key="3">
    <source>
        <dbReference type="EMBL" id="KAB1477231.1"/>
    </source>
</evidence>
<dbReference type="EMBL" id="WBKH01000010">
    <property type="protein sequence ID" value="KAB1477231.1"/>
    <property type="molecule type" value="Genomic_DNA"/>
</dbReference>
<evidence type="ECO:0000256" key="1">
    <source>
        <dbReference type="SAM" id="SignalP"/>
    </source>
</evidence>
<dbReference type="InterPro" id="IPR027843">
    <property type="entry name" value="DUF4440"/>
</dbReference>
<dbReference type="RefSeq" id="WP_127008255.1">
    <property type="nucleotide sequence ID" value="NZ_RQUZ01000010.1"/>
</dbReference>
<feature type="domain" description="DUF4440" evidence="2">
    <location>
        <begin position="84"/>
        <end position="187"/>
    </location>
</feature>
<dbReference type="Gene3D" id="3.10.450.50">
    <property type="match status" value="1"/>
</dbReference>
<dbReference type="AlphaFoldDB" id="A0A833FGV3"/>
<gene>
    <name evidence="3" type="ORF">F8R14_09570</name>
</gene>
<keyword evidence="1" id="KW-0732">Signal</keyword>
<feature type="chain" id="PRO_5032481330" evidence="1">
    <location>
        <begin position="22"/>
        <end position="195"/>
    </location>
</feature>
<dbReference type="Pfam" id="PF14534">
    <property type="entry name" value="DUF4440"/>
    <property type="match status" value="1"/>
</dbReference>
<evidence type="ECO:0000259" key="2">
    <source>
        <dbReference type="Pfam" id="PF14534"/>
    </source>
</evidence>
<organism evidence="3 4">
    <name type="scientific">Veillonella seminalis</name>
    <dbReference type="NCBI Taxonomy" id="1502943"/>
    <lineage>
        <taxon>Bacteria</taxon>
        <taxon>Bacillati</taxon>
        <taxon>Bacillota</taxon>
        <taxon>Negativicutes</taxon>
        <taxon>Veillonellales</taxon>
        <taxon>Veillonellaceae</taxon>
        <taxon>Veillonella</taxon>
    </lineage>
</organism>
<dbReference type="InterPro" id="IPR032710">
    <property type="entry name" value="NTF2-like_dom_sf"/>
</dbReference>
<evidence type="ECO:0000313" key="4">
    <source>
        <dbReference type="Proteomes" id="UP000434554"/>
    </source>
</evidence>
<reference evidence="3 4" key="1">
    <citation type="submission" date="2019-09" db="EMBL/GenBank/DDBJ databases">
        <title>Draft genome sequence of 3 type strains from the CCUG.</title>
        <authorList>
            <person name="Pineiro-Iglesias B."/>
            <person name="Tunovic T."/>
            <person name="Unosson C."/>
            <person name="Inganas E."/>
            <person name="Ohlen M."/>
            <person name="Cardew S."/>
            <person name="Jensie-Markopoulos S."/>
            <person name="Salva-Serra F."/>
            <person name="Jaen-Luchoro D."/>
            <person name="Karlsson R."/>
            <person name="Svensson-Stadler L."/>
            <person name="Chun J."/>
            <person name="Moore E."/>
        </authorList>
    </citation>
    <scope>NUCLEOTIDE SEQUENCE [LARGE SCALE GENOMIC DNA]</scope>
    <source>
        <strain evidence="3 4">CCUG 65427</strain>
    </source>
</reference>
<dbReference type="Proteomes" id="UP000434554">
    <property type="component" value="Unassembled WGS sequence"/>
</dbReference>
<sequence length="195" mass="22183">MKKYTLFIIALLLFAGTWALAFCQSPKNEAQVVTVRTVAPGTVASISDKATTNSETSTRGDIDMTNAMQNPANYTAEERAVYDVYRKFYTYKIDQNIQGLDSILDPNFRLVHMTGYSQPRAEWLSQVADGQMRYFSDVEERVIVHVTGDKATLQSCNKVDARIHGMRHVWNLELNFEMEKCNGEWIILEAIAHSY</sequence>